<evidence type="ECO:0000259" key="6">
    <source>
        <dbReference type="Pfam" id="PF05470"/>
    </source>
</evidence>
<proteinExistence type="predicted"/>
<dbReference type="OrthoDB" id="29647at2759"/>
<keyword evidence="1" id="KW-0963">Cytoplasm</keyword>
<feature type="region of interest" description="Disordered" evidence="4">
    <location>
        <begin position="188"/>
        <end position="208"/>
    </location>
</feature>
<evidence type="ECO:0000256" key="4">
    <source>
        <dbReference type="SAM" id="MobiDB-lite"/>
    </source>
</evidence>
<protein>
    <recommendedName>
        <fullName evidence="6">Eukaryotic translation initiation factor 3 subunit C N-terminal domain-containing protein</fullName>
    </recommendedName>
</protein>
<gene>
    <name evidence="7" type="ORF">TRSC58_02354</name>
</gene>
<evidence type="ECO:0000256" key="5">
    <source>
        <dbReference type="SAM" id="SignalP"/>
    </source>
</evidence>
<keyword evidence="5" id="KW-0732">Signal</keyword>
<dbReference type="PANTHER" id="PTHR13937:SF0">
    <property type="entry name" value="EUKARYOTIC TRANSLATION INITIATION FACTOR 3 SUBUNIT C-RELATED"/>
    <property type="match status" value="1"/>
</dbReference>
<keyword evidence="2" id="KW-0396">Initiation factor</keyword>
<feature type="region of interest" description="Disordered" evidence="4">
    <location>
        <begin position="731"/>
        <end position="751"/>
    </location>
</feature>
<dbReference type="GO" id="GO:0003743">
    <property type="term" value="F:translation initiation factor activity"/>
    <property type="evidence" value="ECO:0007669"/>
    <property type="project" value="UniProtKB-KW"/>
</dbReference>
<dbReference type="GO" id="GO:0003723">
    <property type="term" value="F:RNA binding"/>
    <property type="evidence" value="ECO:0007669"/>
    <property type="project" value="InterPro"/>
</dbReference>
<sequence>MLLRHCCSCSLLLLFSFFVCHFANCVVLFLNNMSHFFDVSDSDESLDEVIQHDEQMERQVAHIDPKWFEVTDDEDADERQVVLSRNEKSLNEIQNICDLFDFNIDHESWSEAEKAFVQLRQKALAHKEKFKAIPWPFLECLRNTPDLSEKMDEKETFKRPEDFHSLKRLIKALQELTETYKHDIERLHDEESEEDTGVEGQTEEEKEFTEEDIAQELKQSLVQKGKRAAKCQKLAQESKKKGFTALRITALGILAEALLEEDTRLPYVATTTWTKSFAAVSRCYSIITENPAIALKEDFSGDLTSKRAIIVDGVCGLLQKLQIHLQRIAQFKTGATDEYFEIIQLENQLVDLTDTVLGYYQQRKRGKAICCQILIDILGLRRQQAHDILYNKMARQTHNIVTSSVIETVRELYQQLLVIGDEEAKCRALLNLAYQMGLEGNYQEGRDLVLRSGVKETVDKSVHLAILYNRVIAQLGLASFAAGDVIQAYNLLSPLWSNRNHDVLISQRMPDYVKESEEKELMYRDLLVPPHAYIQHAQLELATMLSTLVVDTPKEAKKPYESSRHQSYFYRIINQMSYQPLLGEPVEFREQVTAAYTELKLGDYAKASEIIKNMSAWSKMPNGEEGLKKFLQHLKEAALRIFCYNHRCNFAAISVDLMMMKYELTENEVKCVINDIISENNSSLVAFWDREDKYLHVDRSNTSRLQYLVEGIAESVVEVAQYSERRVRDSEFRGGRGRGRGRGYGRGRGSY</sequence>
<keyword evidence="8" id="KW-1185">Reference proteome</keyword>
<keyword evidence="3" id="KW-0648">Protein biosynthesis</keyword>
<dbReference type="EMBL" id="AUPL01002354">
    <property type="protein sequence ID" value="ESL09919.1"/>
    <property type="molecule type" value="Genomic_DNA"/>
</dbReference>
<accession>A0A061J4W6</accession>
<dbReference type="GO" id="GO:0005852">
    <property type="term" value="C:eukaryotic translation initiation factor 3 complex"/>
    <property type="evidence" value="ECO:0007669"/>
    <property type="project" value="InterPro"/>
</dbReference>
<dbReference type="Pfam" id="PF05470">
    <property type="entry name" value="eIF-3c_N"/>
    <property type="match status" value="1"/>
</dbReference>
<organism evidence="7 8">
    <name type="scientific">Trypanosoma rangeli SC58</name>
    <dbReference type="NCBI Taxonomy" id="429131"/>
    <lineage>
        <taxon>Eukaryota</taxon>
        <taxon>Discoba</taxon>
        <taxon>Euglenozoa</taxon>
        <taxon>Kinetoplastea</taxon>
        <taxon>Metakinetoplastina</taxon>
        <taxon>Trypanosomatida</taxon>
        <taxon>Trypanosomatidae</taxon>
        <taxon>Trypanosoma</taxon>
        <taxon>Herpetosoma</taxon>
    </lineage>
</organism>
<feature type="signal peptide" evidence="5">
    <location>
        <begin position="1"/>
        <end position="25"/>
    </location>
</feature>
<dbReference type="InterPro" id="IPR027516">
    <property type="entry name" value="EIF3C"/>
</dbReference>
<feature type="chain" id="PRO_5001605179" description="Eukaryotic translation initiation factor 3 subunit C N-terminal domain-containing protein" evidence="5">
    <location>
        <begin position="26"/>
        <end position="751"/>
    </location>
</feature>
<evidence type="ECO:0000256" key="1">
    <source>
        <dbReference type="ARBA" id="ARBA00022490"/>
    </source>
</evidence>
<evidence type="ECO:0000313" key="8">
    <source>
        <dbReference type="Proteomes" id="UP000031737"/>
    </source>
</evidence>
<dbReference type="Proteomes" id="UP000031737">
    <property type="component" value="Unassembled WGS sequence"/>
</dbReference>
<comment type="caution">
    <text evidence="7">The sequence shown here is derived from an EMBL/GenBank/DDBJ whole genome shotgun (WGS) entry which is preliminary data.</text>
</comment>
<feature type="compositionally biased region" description="Acidic residues" evidence="4">
    <location>
        <begin position="190"/>
        <end position="208"/>
    </location>
</feature>
<dbReference type="VEuPathDB" id="TriTrypDB:TRSC58_02354"/>
<evidence type="ECO:0000256" key="2">
    <source>
        <dbReference type="ARBA" id="ARBA00022540"/>
    </source>
</evidence>
<reference evidence="7 8" key="1">
    <citation type="submission" date="2013-07" db="EMBL/GenBank/DDBJ databases">
        <authorList>
            <person name="Stoco P.H."/>
            <person name="Wagner G."/>
            <person name="Gerber A."/>
            <person name="Zaha A."/>
            <person name="Thompson C."/>
            <person name="Bartholomeu D.C."/>
            <person name="Luckemeyer D.D."/>
            <person name="Bahia D."/>
            <person name="Loreto E."/>
            <person name="Prestes E.B."/>
            <person name="Lima F.M."/>
            <person name="Rodrigues-Luiz G."/>
            <person name="Vallejo G.A."/>
            <person name="Filho J.F."/>
            <person name="Monteiro K.M."/>
            <person name="Tyler K.M."/>
            <person name="de Almeida L.G."/>
            <person name="Ortiz M.F."/>
            <person name="Siervo M.A."/>
            <person name="de Moraes M.H."/>
            <person name="Cunha O.L."/>
            <person name="Mendonca-Neto R."/>
            <person name="Silva R."/>
            <person name="Teixeira S.M."/>
            <person name="Murta S.M."/>
            <person name="Sincero T.C."/>
            <person name="Mendes T.A."/>
            <person name="Urmenyi T.P."/>
            <person name="Silva V.G."/>
            <person name="da Rocha W.D."/>
            <person name="Andersson B."/>
            <person name="Romanha A.J."/>
            <person name="Steindel M."/>
            <person name="de Vasconcelos A.T."/>
            <person name="Grisard E.C."/>
        </authorList>
    </citation>
    <scope>NUCLEOTIDE SEQUENCE [LARGE SCALE GENOMIC DNA]</scope>
    <source>
        <strain evidence="7 8">SC58</strain>
    </source>
</reference>
<dbReference type="PANTHER" id="PTHR13937">
    <property type="entry name" value="EUKARYOTIC TRANSLATION INITATION FACTOR 3, SUBUNIT 8 EIF3S8 -RELATED"/>
    <property type="match status" value="1"/>
</dbReference>
<evidence type="ECO:0000313" key="7">
    <source>
        <dbReference type="EMBL" id="ESL09919.1"/>
    </source>
</evidence>
<name>A0A061J4W6_TRYRA</name>
<feature type="domain" description="Eukaryotic translation initiation factor 3 subunit C N-terminal" evidence="6">
    <location>
        <begin position="233"/>
        <end position="556"/>
    </location>
</feature>
<feature type="compositionally biased region" description="Basic residues" evidence="4">
    <location>
        <begin position="735"/>
        <end position="745"/>
    </location>
</feature>
<dbReference type="InterPro" id="IPR008905">
    <property type="entry name" value="EIF3C_N_dom"/>
</dbReference>
<evidence type="ECO:0000256" key="3">
    <source>
        <dbReference type="ARBA" id="ARBA00022917"/>
    </source>
</evidence>
<dbReference type="AlphaFoldDB" id="A0A061J4W6"/>
<dbReference type="GO" id="GO:0031369">
    <property type="term" value="F:translation initiation factor binding"/>
    <property type="evidence" value="ECO:0007669"/>
    <property type="project" value="InterPro"/>
</dbReference>